<dbReference type="GO" id="GO:0016020">
    <property type="term" value="C:membrane"/>
    <property type="evidence" value="ECO:0007669"/>
    <property type="project" value="UniProtKB-SubCell"/>
</dbReference>
<dbReference type="AlphaFoldDB" id="A0A1H2NC19"/>
<dbReference type="STRING" id="546874.SAMN04488544_3720"/>
<evidence type="ECO:0000313" key="9">
    <source>
        <dbReference type="EMBL" id="SDV02942.1"/>
    </source>
</evidence>
<dbReference type="Proteomes" id="UP000198825">
    <property type="component" value="Chromosome I"/>
</dbReference>
<feature type="compositionally biased region" description="Low complexity" evidence="6">
    <location>
        <begin position="13"/>
        <end position="33"/>
    </location>
</feature>
<feature type="domain" description="YknX-like beta-barrel" evidence="8">
    <location>
        <begin position="165"/>
        <end position="253"/>
    </location>
</feature>
<keyword evidence="3 7" id="KW-0812">Transmembrane</keyword>
<comment type="similarity">
    <text evidence="2">Belongs to the membrane fusion protein (MFP) (TC 8.A.1) family.</text>
</comment>
<evidence type="ECO:0000256" key="5">
    <source>
        <dbReference type="ARBA" id="ARBA00023136"/>
    </source>
</evidence>
<evidence type="ECO:0000259" key="8">
    <source>
        <dbReference type="Pfam" id="PF25990"/>
    </source>
</evidence>
<evidence type="ECO:0000256" key="7">
    <source>
        <dbReference type="SAM" id="Phobius"/>
    </source>
</evidence>
<evidence type="ECO:0000313" key="10">
    <source>
        <dbReference type="Proteomes" id="UP000198825"/>
    </source>
</evidence>
<dbReference type="InterPro" id="IPR058636">
    <property type="entry name" value="Beta-barrel_YknX"/>
</dbReference>
<dbReference type="Gene3D" id="2.40.30.170">
    <property type="match status" value="1"/>
</dbReference>
<evidence type="ECO:0000256" key="6">
    <source>
        <dbReference type="SAM" id="MobiDB-lite"/>
    </source>
</evidence>
<dbReference type="Pfam" id="PF25990">
    <property type="entry name" value="Beta-barrel_YknX"/>
    <property type="match status" value="1"/>
</dbReference>
<evidence type="ECO:0000256" key="3">
    <source>
        <dbReference type="ARBA" id="ARBA00022692"/>
    </source>
</evidence>
<accession>A0A1H2NC19</accession>
<dbReference type="PANTHER" id="PTHR30386">
    <property type="entry name" value="MEMBRANE FUSION SUBUNIT OF EMRAB-TOLC MULTIDRUG EFFLUX PUMP"/>
    <property type="match status" value="1"/>
</dbReference>
<name>A0A1H2NC19_9ACTN</name>
<feature type="region of interest" description="Disordered" evidence="6">
    <location>
        <begin position="1"/>
        <end position="39"/>
    </location>
</feature>
<feature type="compositionally biased region" description="Basic and acidic residues" evidence="6">
    <location>
        <begin position="1"/>
        <end position="11"/>
    </location>
</feature>
<comment type="subcellular location">
    <subcellularLocation>
        <location evidence="1">Membrane</location>
        <topology evidence="1">Single-pass membrane protein</topology>
    </subcellularLocation>
</comment>
<evidence type="ECO:0000256" key="1">
    <source>
        <dbReference type="ARBA" id="ARBA00004167"/>
    </source>
</evidence>
<keyword evidence="10" id="KW-1185">Reference proteome</keyword>
<keyword evidence="4 7" id="KW-1133">Transmembrane helix</keyword>
<dbReference type="EMBL" id="LT629799">
    <property type="protein sequence ID" value="SDV02942.1"/>
    <property type="molecule type" value="Genomic_DNA"/>
</dbReference>
<keyword evidence="5 7" id="KW-0472">Membrane</keyword>
<protein>
    <submittedName>
        <fullName evidence="9">HlyD family secretion protein</fullName>
    </submittedName>
</protein>
<proteinExistence type="inferred from homology"/>
<dbReference type="RefSeq" id="WP_231918289.1">
    <property type="nucleotide sequence ID" value="NZ_LT629799.1"/>
</dbReference>
<dbReference type="PANTHER" id="PTHR30386:SF26">
    <property type="entry name" value="TRANSPORT PROTEIN COMB"/>
    <property type="match status" value="1"/>
</dbReference>
<sequence length="256" mass="26602">MSDTATTRDETVGAPGAEPGAPGEEPGTATTEEAAPKKGMSRKARVRLLVIVGLALLVAIAFGVRYLVDTSNYVTTDNAQVDGNQISINAPASGTLQDWKGQVGAQLRENGQVGRIQMQGAYVQPQMPVRAPAAGTVAVDNGVPGTFVTAGTQLAVAYDAQGVFVTARVDETEVDEVRVGAPVKLDVDAFPDADLTGHVSEIQTGSAGVFSAFPQSNSSGNFQKVTQVIPVRVTFDDTQGLALAPGMNVTVKIHRP</sequence>
<evidence type="ECO:0000256" key="2">
    <source>
        <dbReference type="ARBA" id="ARBA00009477"/>
    </source>
</evidence>
<organism evidence="9 10">
    <name type="scientific">Microlunatus sagamiharensis</name>
    <dbReference type="NCBI Taxonomy" id="546874"/>
    <lineage>
        <taxon>Bacteria</taxon>
        <taxon>Bacillati</taxon>
        <taxon>Actinomycetota</taxon>
        <taxon>Actinomycetes</taxon>
        <taxon>Propionibacteriales</taxon>
        <taxon>Propionibacteriaceae</taxon>
        <taxon>Microlunatus</taxon>
    </lineage>
</organism>
<gene>
    <name evidence="9" type="ORF">SAMN04488544_3720</name>
</gene>
<evidence type="ECO:0000256" key="4">
    <source>
        <dbReference type="ARBA" id="ARBA00022989"/>
    </source>
</evidence>
<reference evidence="10" key="1">
    <citation type="submission" date="2016-10" db="EMBL/GenBank/DDBJ databases">
        <authorList>
            <person name="Varghese N."/>
            <person name="Submissions S."/>
        </authorList>
    </citation>
    <scope>NUCLEOTIDE SEQUENCE [LARGE SCALE GENOMIC DNA]</scope>
    <source>
        <strain evidence="10">DSM 21743</strain>
    </source>
</reference>
<dbReference type="InterPro" id="IPR050739">
    <property type="entry name" value="MFP"/>
</dbReference>
<feature type="transmembrane region" description="Helical" evidence="7">
    <location>
        <begin position="46"/>
        <end position="68"/>
    </location>
</feature>